<keyword evidence="1" id="KW-0732">Signal</keyword>
<feature type="chain" id="PRO_5005656885" evidence="1">
    <location>
        <begin position="22"/>
        <end position="105"/>
    </location>
</feature>
<dbReference type="AlphaFoldDB" id="A0A0M3I583"/>
<organism evidence="2 3">
    <name type="scientific">Ascaris lumbricoides</name>
    <name type="common">Giant roundworm</name>
    <dbReference type="NCBI Taxonomy" id="6252"/>
    <lineage>
        <taxon>Eukaryota</taxon>
        <taxon>Metazoa</taxon>
        <taxon>Ecdysozoa</taxon>
        <taxon>Nematoda</taxon>
        <taxon>Chromadorea</taxon>
        <taxon>Rhabditida</taxon>
        <taxon>Spirurina</taxon>
        <taxon>Ascaridomorpha</taxon>
        <taxon>Ascaridoidea</taxon>
        <taxon>Ascarididae</taxon>
        <taxon>Ascaris</taxon>
    </lineage>
</organism>
<dbReference type="WBParaSite" id="ALUE_0001206201-mRNA-1">
    <property type="protein sequence ID" value="ALUE_0001206201-mRNA-1"/>
    <property type="gene ID" value="ALUE_0001206201"/>
</dbReference>
<feature type="signal peptide" evidence="1">
    <location>
        <begin position="1"/>
        <end position="21"/>
    </location>
</feature>
<evidence type="ECO:0000256" key="1">
    <source>
        <dbReference type="SAM" id="SignalP"/>
    </source>
</evidence>
<name>A0A0M3I583_ASCLU</name>
<sequence length="105" mass="11306">MVSYLISLAVSFVFLISLSSSAQFLSVEPHSVAGGWTGSSANSWSSSAKGAFGGSSASVFGSHIRPYSTFKNEPNWQTENEEKFDKVENKPATLKLTGWIEPNAQ</sequence>
<keyword evidence="2" id="KW-1185">Reference proteome</keyword>
<dbReference type="Proteomes" id="UP000036681">
    <property type="component" value="Unplaced"/>
</dbReference>
<proteinExistence type="predicted"/>
<accession>A0A0M3I583</accession>
<reference evidence="3" key="1">
    <citation type="submission" date="2017-02" db="UniProtKB">
        <authorList>
            <consortium name="WormBaseParasite"/>
        </authorList>
    </citation>
    <scope>IDENTIFICATION</scope>
</reference>
<evidence type="ECO:0000313" key="2">
    <source>
        <dbReference type="Proteomes" id="UP000036681"/>
    </source>
</evidence>
<evidence type="ECO:0000313" key="3">
    <source>
        <dbReference type="WBParaSite" id="ALUE_0001206201-mRNA-1"/>
    </source>
</evidence>
<protein>
    <submittedName>
        <fullName evidence="3">Secreted protein</fullName>
    </submittedName>
</protein>